<dbReference type="PANTHER" id="PTHR38248:SF2">
    <property type="entry name" value="FUNK1 11"/>
    <property type="match status" value="1"/>
</dbReference>
<dbReference type="HOGENOM" id="CLU_442239_0_0_1"/>
<protein>
    <recommendedName>
        <fullName evidence="1">Protein kinase domain-containing protein</fullName>
    </recommendedName>
</protein>
<dbReference type="Pfam" id="PF17667">
    <property type="entry name" value="Pkinase_fungal"/>
    <property type="match status" value="2"/>
</dbReference>
<name>A7EYK6_SCLS1</name>
<dbReference type="PROSITE" id="PS50011">
    <property type="entry name" value="PROTEIN_KINASE_DOM"/>
    <property type="match status" value="1"/>
</dbReference>
<dbReference type="eggNOG" id="ENOG502S5WB">
    <property type="taxonomic scope" value="Eukaryota"/>
</dbReference>
<feature type="domain" description="Protein kinase" evidence="1">
    <location>
        <begin position="335"/>
        <end position="618"/>
    </location>
</feature>
<dbReference type="Gene3D" id="1.10.510.10">
    <property type="entry name" value="Transferase(Phosphotransferase) domain 1"/>
    <property type="match status" value="1"/>
</dbReference>
<evidence type="ECO:0000313" key="3">
    <source>
        <dbReference type="Proteomes" id="UP000001312"/>
    </source>
</evidence>
<dbReference type="Proteomes" id="UP000001312">
    <property type="component" value="Unassembled WGS sequence"/>
</dbReference>
<dbReference type="GeneID" id="5484912"/>
<reference evidence="3" key="1">
    <citation type="journal article" date="2011" name="PLoS Genet.">
        <title>Genomic analysis of the necrotrophic fungal pathogens Sclerotinia sclerotiorum and Botrytis cinerea.</title>
        <authorList>
            <person name="Amselem J."/>
            <person name="Cuomo C.A."/>
            <person name="van Kan J.A."/>
            <person name="Viaud M."/>
            <person name="Benito E.P."/>
            <person name="Couloux A."/>
            <person name="Coutinho P.M."/>
            <person name="de Vries R.P."/>
            <person name="Dyer P.S."/>
            <person name="Fillinger S."/>
            <person name="Fournier E."/>
            <person name="Gout L."/>
            <person name="Hahn M."/>
            <person name="Kohn L."/>
            <person name="Lapalu N."/>
            <person name="Plummer K.M."/>
            <person name="Pradier J.M."/>
            <person name="Quevillon E."/>
            <person name="Sharon A."/>
            <person name="Simon A."/>
            <person name="ten Have A."/>
            <person name="Tudzynski B."/>
            <person name="Tudzynski P."/>
            <person name="Wincker P."/>
            <person name="Andrew M."/>
            <person name="Anthouard V."/>
            <person name="Beever R.E."/>
            <person name="Beffa R."/>
            <person name="Benoit I."/>
            <person name="Bouzid O."/>
            <person name="Brault B."/>
            <person name="Chen Z."/>
            <person name="Choquer M."/>
            <person name="Collemare J."/>
            <person name="Cotton P."/>
            <person name="Danchin E.G."/>
            <person name="Da Silva C."/>
            <person name="Gautier A."/>
            <person name="Giraud C."/>
            <person name="Giraud T."/>
            <person name="Gonzalez C."/>
            <person name="Grossetete S."/>
            <person name="Guldener U."/>
            <person name="Henrissat B."/>
            <person name="Howlett B.J."/>
            <person name="Kodira C."/>
            <person name="Kretschmer M."/>
            <person name="Lappartient A."/>
            <person name="Leroch M."/>
            <person name="Levis C."/>
            <person name="Mauceli E."/>
            <person name="Neuveglise C."/>
            <person name="Oeser B."/>
            <person name="Pearson M."/>
            <person name="Poulain J."/>
            <person name="Poussereau N."/>
            <person name="Quesneville H."/>
            <person name="Rascle C."/>
            <person name="Schumacher J."/>
            <person name="Segurens B."/>
            <person name="Sexton A."/>
            <person name="Silva E."/>
            <person name="Sirven C."/>
            <person name="Soanes D.M."/>
            <person name="Talbot N.J."/>
            <person name="Templeton M."/>
            <person name="Yandava C."/>
            <person name="Yarden O."/>
            <person name="Zeng Q."/>
            <person name="Rollins J.A."/>
            <person name="Lebrun M.H."/>
            <person name="Dickman M."/>
        </authorList>
    </citation>
    <scope>NUCLEOTIDE SEQUENCE [LARGE SCALE GENOMIC DNA]</scope>
    <source>
        <strain evidence="3">ATCC 18683 / 1980 / Ss-1</strain>
    </source>
</reference>
<dbReference type="GO" id="GO:0004672">
    <property type="term" value="F:protein kinase activity"/>
    <property type="evidence" value="ECO:0007669"/>
    <property type="project" value="InterPro"/>
</dbReference>
<dbReference type="RefSeq" id="XP_001588874.1">
    <property type="nucleotide sequence ID" value="XM_001588824.1"/>
</dbReference>
<dbReference type="EMBL" id="CH476635">
    <property type="protein sequence ID" value="EDN94548.1"/>
    <property type="molecule type" value="Genomic_DNA"/>
</dbReference>
<evidence type="ECO:0000313" key="2">
    <source>
        <dbReference type="EMBL" id="EDN94548.1"/>
    </source>
</evidence>
<dbReference type="STRING" id="665079.A7EYK6"/>
<sequence length="618" mass="69577">MIDLEHEALHNGNHPDYIDLRPPLDLLDPESLWTFDSFASFPRFHIISSNPVKDRLCAFRQLFESTRVDLGVVESSNTMQAVLSAATGLEATRTGVTRYTVFNLILTTSPKRVTPPIAFEKAVFDTSLRSSSASQRGVEQTYDEVDQRILEELTGRVYYDIGGFYEQYFKGKSWTKNTRDIYGKSRAQYAESRWSGWPEPSLQGPFFKWFMKFQDTILSGLGRRYYTSANKVLRGSEADRKLDIFLTPADAVLLHGEHDWSNVLVIGEHKQNPDDDGSTKTLVQLAGYAREVFGSQPERRFVPGFTICGSMMRLWVFDRSGLYNSEKFDAHKEPERFIRVIAGGRSGSSASRVIGIGIGVSTSSSGQERKRNERLDRGSRLKRSKYDGSYASGTNVRAQEGELDTIGALSIQETVVDSLADCRNEWQRNNVDCIQEAGVDSFTDYECETYSNRVNYCLVTSPAGRSLREYQSVRELLEVLRDAIRGHRSLLEDGKILHRDISENNIITELPAEGDPKGRLIDLDLAKELDSMPSGARHRTGTMQFMAIEVLEGKGHTYRHDLESFFYVFLWICVRYGYEGTDEATGVLALGGISWGGKANLDLFLFGHKGSGENCTIQ</sequence>
<gene>
    <name evidence="2" type="ORF">SS1G_10422</name>
</gene>
<accession>A7EYK6</accession>
<organism evidence="2 3">
    <name type="scientific">Sclerotinia sclerotiorum (strain ATCC 18683 / 1980 / Ss-1)</name>
    <name type="common">White mold</name>
    <name type="synonym">Whetzelinia sclerotiorum</name>
    <dbReference type="NCBI Taxonomy" id="665079"/>
    <lineage>
        <taxon>Eukaryota</taxon>
        <taxon>Fungi</taxon>
        <taxon>Dikarya</taxon>
        <taxon>Ascomycota</taxon>
        <taxon>Pezizomycotina</taxon>
        <taxon>Leotiomycetes</taxon>
        <taxon>Helotiales</taxon>
        <taxon>Sclerotiniaceae</taxon>
        <taxon>Sclerotinia</taxon>
    </lineage>
</organism>
<dbReference type="PANTHER" id="PTHR38248">
    <property type="entry name" value="FUNK1 6"/>
    <property type="match status" value="1"/>
</dbReference>
<dbReference type="AlphaFoldDB" id="A7EYK6"/>
<keyword evidence="3" id="KW-1185">Reference proteome</keyword>
<proteinExistence type="predicted"/>
<dbReference type="InParanoid" id="A7EYK6"/>
<evidence type="ECO:0000259" key="1">
    <source>
        <dbReference type="PROSITE" id="PS50011"/>
    </source>
</evidence>
<dbReference type="OMA" id="MAIECAC"/>
<dbReference type="InterPro" id="IPR040976">
    <property type="entry name" value="Pkinase_fungal"/>
</dbReference>
<dbReference type="InterPro" id="IPR011009">
    <property type="entry name" value="Kinase-like_dom_sf"/>
</dbReference>
<dbReference type="InterPro" id="IPR000719">
    <property type="entry name" value="Prot_kinase_dom"/>
</dbReference>
<dbReference type="SUPFAM" id="SSF56112">
    <property type="entry name" value="Protein kinase-like (PK-like)"/>
    <property type="match status" value="1"/>
</dbReference>
<dbReference type="GO" id="GO:0005524">
    <property type="term" value="F:ATP binding"/>
    <property type="evidence" value="ECO:0007669"/>
    <property type="project" value="InterPro"/>
</dbReference>
<dbReference type="KEGG" id="ssl:SS1G_10422"/>